<keyword evidence="8 9" id="KW-0472">Membrane</keyword>
<evidence type="ECO:0000256" key="8">
    <source>
        <dbReference type="ARBA" id="ARBA00023136"/>
    </source>
</evidence>
<comment type="subunit">
    <text evidence="9">Forms a complex with TatC.</text>
</comment>
<keyword evidence="7 9" id="KW-0811">Translocation</keyword>
<dbReference type="RefSeq" id="WP_162658034.1">
    <property type="nucleotide sequence ID" value="NZ_LR593887.1"/>
</dbReference>
<evidence type="ECO:0000256" key="1">
    <source>
        <dbReference type="ARBA" id="ARBA00004162"/>
    </source>
</evidence>
<dbReference type="InterPro" id="IPR003369">
    <property type="entry name" value="TatA/B/E"/>
</dbReference>
<dbReference type="EMBL" id="LR593887">
    <property type="protein sequence ID" value="VTS02827.1"/>
    <property type="molecule type" value="Genomic_DNA"/>
</dbReference>
<dbReference type="InterPro" id="IPR006312">
    <property type="entry name" value="TatA/E"/>
</dbReference>
<dbReference type="HAMAP" id="MF_00236">
    <property type="entry name" value="TatA_E"/>
    <property type="match status" value="1"/>
</dbReference>
<dbReference type="Pfam" id="PF02416">
    <property type="entry name" value="TatA_B_E"/>
    <property type="match status" value="1"/>
</dbReference>
<reference evidence="11" key="1">
    <citation type="submission" date="2019-04" db="EMBL/GenBank/DDBJ databases">
        <authorList>
            <consortium name="Science for Life Laboratories"/>
        </authorList>
    </citation>
    <scope>NUCLEOTIDE SEQUENCE</scope>
    <source>
        <strain evidence="11">MBLW1</strain>
    </source>
</reference>
<feature type="region of interest" description="Disordered" evidence="10">
    <location>
        <begin position="46"/>
        <end position="85"/>
    </location>
</feature>
<dbReference type="InParanoid" id="A0A6C2YP53"/>
<comment type="function">
    <text evidence="9">Part of the twin-arginine translocation (Tat) system that transports large folded proteins containing a characteristic twin-arginine motif in their signal peptide across membranes. TatA could form the protein-conducting channel of the Tat system.</text>
</comment>
<evidence type="ECO:0000256" key="6">
    <source>
        <dbReference type="ARBA" id="ARBA00022989"/>
    </source>
</evidence>
<dbReference type="Proteomes" id="UP000464378">
    <property type="component" value="Chromosome"/>
</dbReference>
<keyword evidence="5 9" id="KW-0653">Protein transport</keyword>
<comment type="subcellular location">
    <subcellularLocation>
        <location evidence="1 9">Cell membrane</location>
        <topology evidence="1 9">Single-pass membrane protein</topology>
    </subcellularLocation>
</comment>
<evidence type="ECO:0000313" key="11">
    <source>
        <dbReference type="EMBL" id="VIP02913.1"/>
    </source>
</evidence>
<keyword evidence="4 9" id="KW-0812">Transmembrane</keyword>
<evidence type="ECO:0000256" key="7">
    <source>
        <dbReference type="ARBA" id="ARBA00023010"/>
    </source>
</evidence>
<protein>
    <recommendedName>
        <fullName evidence="9">Sec-independent protein translocase protein TatA</fullName>
    </recommendedName>
</protein>
<dbReference type="Gene3D" id="1.20.5.3310">
    <property type="match status" value="1"/>
</dbReference>
<sequence>MFGLGGQELLILLVIGVVLFGRRLPEVGRSLGRTFVEFKKGVSGLEDAVDNPSSQQPTAQVEAPRPPQRVTPPAPKFDETNQPHA</sequence>
<gene>
    <name evidence="9" type="primary">tatA</name>
    <name evidence="11" type="ORF">GMBLW1_10470</name>
</gene>
<dbReference type="AlphaFoldDB" id="A0A6C2YP53"/>
<name>A0A6C2YP53_9BACT</name>
<comment type="similarity">
    <text evidence="9">Belongs to the TatA/E family.</text>
</comment>
<dbReference type="KEGG" id="tim:GMBLW1_10470"/>
<keyword evidence="2 9" id="KW-0813">Transport</keyword>
<evidence type="ECO:0000256" key="5">
    <source>
        <dbReference type="ARBA" id="ARBA00022927"/>
    </source>
</evidence>
<keyword evidence="12" id="KW-1185">Reference proteome</keyword>
<dbReference type="GO" id="GO:0043953">
    <property type="term" value="P:protein transport by the Tat complex"/>
    <property type="evidence" value="ECO:0007669"/>
    <property type="project" value="UniProtKB-UniRule"/>
</dbReference>
<evidence type="ECO:0000313" key="12">
    <source>
        <dbReference type="Proteomes" id="UP000464378"/>
    </source>
</evidence>
<dbReference type="GO" id="GO:0008320">
    <property type="term" value="F:protein transmembrane transporter activity"/>
    <property type="evidence" value="ECO:0007669"/>
    <property type="project" value="UniProtKB-UniRule"/>
</dbReference>
<evidence type="ECO:0000256" key="10">
    <source>
        <dbReference type="SAM" id="MobiDB-lite"/>
    </source>
</evidence>
<dbReference type="PANTHER" id="PTHR42982:SF1">
    <property type="entry name" value="SEC-INDEPENDENT PROTEIN TRANSLOCASE PROTEIN TATA"/>
    <property type="match status" value="1"/>
</dbReference>
<evidence type="ECO:0000256" key="9">
    <source>
        <dbReference type="HAMAP-Rule" id="MF_00236"/>
    </source>
</evidence>
<feature type="compositionally biased region" description="Basic and acidic residues" evidence="10">
    <location>
        <begin position="76"/>
        <end position="85"/>
    </location>
</feature>
<evidence type="ECO:0000256" key="4">
    <source>
        <dbReference type="ARBA" id="ARBA00022692"/>
    </source>
</evidence>
<keyword evidence="6 9" id="KW-1133">Transmembrane helix</keyword>
<feature type="compositionally biased region" description="Pro residues" evidence="10">
    <location>
        <begin position="64"/>
        <end position="75"/>
    </location>
</feature>
<organism evidence="11">
    <name type="scientific">Tuwongella immobilis</name>
    <dbReference type="NCBI Taxonomy" id="692036"/>
    <lineage>
        <taxon>Bacteria</taxon>
        <taxon>Pseudomonadati</taxon>
        <taxon>Planctomycetota</taxon>
        <taxon>Planctomycetia</taxon>
        <taxon>Gemmatales</taxon>
        <taxon>Gemmataceae</taxon>
        <taxon>Tuwongella</taxon>
    </lineage>
</organism>
<evidence type="ECO:0000256" key="2">
    <source>
        <dbReference type="ARBA" id="ARBA00022448"/>
    </source>
</evidence>
<accession>A0A6C2YP53</accession>
<evidence type="ECO:0000256" key="3">
    <source>
        <dbReference type="ARBA" id="ARBA00022475"/>
    </source>
</evidence>
<keyword evidence="3 9" id="KW-1003">Cell membrane</keyword>
<proteinExistence type="inferred from homology"/>
<dbReference type="EMBL" id="LR586016">
    <property type="protein sequence ID" value="VIP02913.1"/>
    <property type="molecule type" value="Genomic_DNA"/>
</dbReference>
<dbReference type="GO" id="GO:0033281">
    <property type="term" value="C:TAT protein transport complex"/>
    <property type="evidence" value="ECO:0007669"/>
    <property type="project" value="UniProtKB-UniRule"/>
</dbReference>
<dbReference type="PANTHER" id="PTHR42982">
    <property type="entry name" value="SEC-INDEPENDENT PROTEIN TRANSLOCASE PROTEIN TATA"/>
    <property type="match status" value="1"/>
</dbReference>